<reference evidence="2" key="1">
    <citation type="journal article" date="2022" name="Int. J. Syst. Evol. Microbiol.">
        <title>Apilactobacillus apisilvae sp. nov., Nicolia spurrieriana gen. nov. sp. nov., Bombilactobacillus folatiphilus sp. nov. and Bombilactobacillus thymidiniphilus sp. nov., four new lactic acid bacterial isolates from stingless bees Tetragonula carbonaria and Austroplebeia australis.</title>
        <authorList>
            <person name="Oliphant S.A."/>
            <person name="Watson-Haigh N.S."/>
            <person name="Sumby K.M."/>
            <person name="Gardner J."/>
            <person name="Groom S."/>
            <person name="Jiranek V."/>
        </authorList>
    </citation>
    <scope>NUCLEOTIDE SEQUENCE</scope>
    <source>
        <strain evidence="2">SG4_D2</strain>
    </source>
</reference>
<feature type="coiled-coil region" evidence="1">
    <location>
        <begin position="17"/>
        <end position="51"/>
    </location>
</feature>
<dbReference type="RefSeq" id="WP_249515075.1">
    <property type="nucleotide sequence ID" value="NZ_CP093366.1"/>
</dbReference>
<evidence type="ECO:0008006" key="4">
    <source>
        <dbReference type="Google" id="ProtNLM"/>
    </source>
</evidence>
<organism evidence="2 3">
    <name type="scientific">Bombilactobacillus folatiphilus</name>
    <dbReference type="NCBI Taxonomy" id="2923362"/>
    <lineage>
        <taxon>Bacteria</taxon>
        <taxon>Bacillati</taxon>
        <taxon>Bacillota</taxon>
        <taxon>Bacilli</taxon>
        <taxon>Lactobacillales</taxon>
        <taxon>Lactobacillaceae</taxon>
        <taxon>Bombilactobacillus</taxon>
    </lineage>
</organism>
<keyword evidence="3" id="KW-1185">Reference proteome</keyword>
<gene>
    <name evidence="2" type="ORF">MOO45_03915</name>
</gene>
<dbReference type="EMBL" id="CP093366">
    <property type="protein sequence ID" value="UQS82797.1"/>
    <property type="molecule type" value="Genomic_DNA"/>
</dbReference>
<keyword evidence="1" id="KW-0175">Coiled coil</keyword>
<protein>
    <recommendedName>
        <fullName evidence="4">CHAD domain-containing protein</fullName>
    </recommendedName>
</protein>
<evidence type="ECO:0000313" key="3">
    <source>
        <dbReference type="Proteomes" id="UP000831495"/>
    </source>
</evidence>
<name>A0ABY4PC11_9LACO</name>
<dbReference type="Proteomes" id="UP000831495">
    <property type="component" value="Chromosome"/>
</dbReference>
<accession>A0ABY4PC11</accession>
<evidence type="ECO:0000313" key="2">
    <source>
        <dbReference type="EMBL" id="UQS82797.1"/>
    </source>
</evidence>
<proteinExistence type="predicted"/>
<sequence>MKKINNNDKILHLIAGYQQLKQKVPNYLEKLHHYQEQQNQDQKLVNQLRQQLLTFNRQLPPATKKVDDVKKQIKGLRTGPFKSYRQYRTYGRKNVVDLLENLIQEARQVNLAEKFVSPLQVLVEQLAQLDLSERPQAGELVTIIHAIRHRNMYIKRGYQILKYVQPVYQALTNLRTALVQGAKYLRTLHAWQKYQQAFQNLDKYYRMHYVQAGGRPRNYHGHRSGEHN</sequence>
<evidence type="ECO:0000256" key="1">
    <source>
        <dbReference type="SAM" id="Coils"/>
    </source>
</evidence>